<organism evidence="5 6">
    <name type="scientific">Streptomyces zhihengii</name>
    <dbReference type="NCBI Taxonomy" id="1818004"/>
    <lineage>
        <taxon>Bacteria</taxon>
        <taxon>Bacillati</taxon>
        <taxon>Actinomycetota</taxon>
        <taxon>Actinomycetes</taxon>
        <taxon>Kitasatosporales</taxon>
        <taxon>Streptomycetaceae</taxon>
        <taxon>Streptomyces</taxon>
    </lineage>
</organism>
<keyword evidence="2" id="KW-0238">DNA-binding</keyword>
<dbReference type="Pfam" id="PF01638">
    <property type="entry name" value="HxlR"/>
    <property type="match status" value="1"/>
</dbReference>
<dbReference type="PANTHER" id="PTHR33204">
    <property type="entry name" value="TRANSCRIPTIONAL REGULATOR, MARR FAMILY"/>
    <property type="match status" value="1"/>
</dbReference>
<evidence type="ECO:0000256" key="1">
    <source>
        <dbReference type="ARBA" id="ARBA00023015"/>
    </source>
</evidence>
<feature type="domain" description="HTH hxlR-type" evidence="4">
    <location>
        <begin position="18"/>
        <end position="117"/>
    </location>
</feature>
<name>A0ABS2UME9_9ACTN</name>
<dbReference type="PROSITE" id="PS51118">
    <property type="entry name" value="HTH_HXLR"/>
    <property type="match status" value="1"/>
</dbReference>
<keyword evidence="6" id="KW-1185">Reference proteome</keyword>
<dbReference type="EMBL" id="JAFEJA010000001">
    <property type="protein sequence ID" value="MBM9618695.1"/>
    <property type="molecule type" value="Genomic_DNA"/>
</dbReference>
<keyword evidence="3" id="KW-0804">Transcription</keyword>
<proteinExistence type="predicted"/>
<reference evidence="5 6" key="1">
    <citation type="journal article" date="2016" name="Arch. Microbiol.">
        <title>Streptomyces zhihengii sp. nov., isolated from rhizospheric soil of Psammosilene tunicoides.</title>
        <authorList>
            <person name="Huang M.J."/>
            <person name="Fei J.J."/>
            <person name="Salam N."/>
            <person name="Kim C.J."/>
            <person name="Hozzein W.N."/>
            <person name="Xiao M."/>
            <person name="Huang H.Q."/>
            <person name="Li W.J."/>
        </authorList>
    </citation>
    <scope>NUCLEOTIDE SEQUENCE [LARGE SCALE GENOMIC DNA]</scope>
    <source>
        <strain evidence="5 6">YIM T102</strain>
    </source>
</reference>
<dbReference type="RefSeq" id="WP_205372940.1">
    <property type="nucleotide sequence ID" value="NZ_JAFEJA010000001.1"/>
</dbReference>
<dbReference type="InterPro" id="IPR002577">
    <property type="entry name" value="HTH_HxlR"/>
</dbReference>
<keyword evidence="1" id="KW-0805">Transcription regulation</keyword>
<evidence type="ECO:0000256" key="3">
    <source>
        <dbReference type="ARBA" id="ARBA00023163"/>
    </source>
</evidence>
<dbReference type="Gene3D" id="1.10.10.10">
    <property type="entry name" value="Winged helix-like DNA-binding domain superfamily/Winged helix DNA-binding domain"/>
    <property type="match status" value="1"/>
</dbReference>
<comment type="caution">
    <text evidence="5">The sequence shown here is derived from an EMBL/GenBank/DDBJ whole genome shotgun (WGS) entry which is preliminary data.</text>
</comment>
<dbReference type="InterPro" id="IPR036388">
    <property type="entry name" value="WH-like_DNA-bd_sf"/>
</dbReference>
<evidence type="ECO:0000259" key="4">
    <source>
        <dbReference type="PROSITE" id="PS51118"/>
    </source>
</evidence>
<dbReference type="Proteomes" id="UP000664109">
    <property type="component" value="Unassembled WGS sequence"/>
</dbReference>
<gene>
    <name evidence="5" type="ORF">JE024_08010</name>
</gene>
<evidence type="ECO:0000313" key="6">
    <source>
        <dbReference type="Proteomes" id="UP000664109"/>
    </source>
</evidence>
<dbReference type="InterPro" id="IPR036390">
    <property type="entry name" value="WH_DNA-bd_sf"/>
</dbReference>
<evidence type="ECO:0000256" key="2">
    <source>
        <dbReference type="ARBA" id="ARBA00023125"/>
    </source>
</evidence>
<dbReference type="PANTHER" id="PTHR33204:SF39">
    <property type="entry name" value="TRANSCRIPTIONAL REGULATORY PROTEIN"/>
    <property type="match status" value="1"/>
</dbReference>
<evidence type="ECO:0000313" key="5">
    <source>
        <dbReference type="EMBL" id="MBM9618695.1"/>
    </source>
</evidence>
<accession>A0ABS2UME9</accession>
<dbReference type="SUPFAM" id="SSF46785">
    <property type="entry name" value="Winged helix' DNA-binding domain"/>
    <property type="match status" value="1"/>
</dbReference>
<protein>
    <submittedName>
        <fullName evidence="5">Helix-turn-helix transcriptional regulator</fullName>
    </submittedName>
</protein>
<sequence>MSLRDAAVAPLSRNEPTRPGALEEALDRVSGKWTIPILSAVRRPLRFTQLERSMHGISRRMLTLTLRSLERDGLVVRTVHPTVPPKVEYVVSEPGQELLDSLAPLIAWAERNRPLVEGARCAYRDRDVA</sequence>